<accession>A0A399J7X2</accession>
<dbReference type="GO" id="GO:0005829">
    <property type="term" value="C:cytosol"/>
    <property type="evidence" value="ECO:0007669"/>
    <property type="project" value="TreeGrafter"/>
</dbReference>
<dbReference type="EMBL" id="QQXK01000023">
    <property type="protein sequence ID" value="RII41645.1"/>
    <property type="molecule type" value="Genomic_DNA"/>
</dbReference>
<dbReference type="InterPro" id="IPR011008">
    <property type="entry name" value="Dimeric_a/b-barrel"/>
</dbReference>
<dbReference type="PRINTS" id="PR00033">
    <property type="entry name" value="HTHASNC"/>
</dbReference>
<dbReference type="InterPro" id="IPR011991">
    <property type="entry name" value="ArsR-like_HTH"/>
</dbReference>
<gene>
    <name evidence="5" type="ORF">DWB68_11320</name>
</gene>
<dbReference type="InterPro" id="IPR000485">
    <property type="entry name" value="AsnC-type_HTH_dom"/>
</dbReference>
<evidence type="ECO:0000256" key="1">
    <source>
        <dbReference type="ARBA" id="ARBA00023015"/>
    </source>
</evidence>
<dbReference type="SUPFAM" id="SSF46785">
    <property type="entry name" value="Winged helix' DNA-binding domain"/>
    <property type="match status" value="1"/>
</dbReference>
<dbReference type="GO" id="GO:0043565">
    <property type="term" value="F:sequence-specific DNA binding"/>
    <property type="evidence" value="ECO:0007669"/>
    <property type="project" value="InterPro"/>
</dbReference>
<dbReference type="FunFam" id="1.10.10.10:FF:000186">
    <property type="entry name" value="AsnC family transcriptional regulator"/>
    <property type="match status" value="1"/>
</dbReference>
<keyword evidence="3" id="KW-0804">Transcription</keyword>
<keyword evidence="2" id="KW-0238">DNA-binding</keyword>
<evidence type="ECO:0000313" key="5">
    <source>
        <dbReference type="EMBL" id="RII41645.1"/>
    </source>
</evidence>
<reference evidence="5 6" key="1">
    <citation type="submission" date="2018-07" db="EMBL/GenBank/DDBJ databases">
        <title>Arthrobacter sp. nov., isolated from raw cow's milk with high bacterial count.</title>
        <authorList>
            <person name="Hahne J."/>
            <person name="Isele D."/>
            <person name="Lipski A."/>
        </authorList>
    </citation>
    <scope>NUCLEOTIDE SEQUENCE [LARGE SCALE GENOMIC DNA]</scope>
    <source>
        <strain evidence="5 6">JZ R-35</strain>
    </source>
</reference>
<dbReference type="InterPro" id="IPR019888">
    <property type="entry name" value="Tscrpt_reg_AsnC-like"/>
</dbReference>
<dbReference type="PROSITE" id="PS50956">
    <property type="entry name" value="HTH_ASNC_2"/>
    <property type="match status" value="1"/>
</dbReference>
<dbReference type="SUPFAM" id="SSF54909">
    <property type="entry name" value="Dimeric alpha+beta barrel"/>
    <property type="match status" value="1"/>
</dbReference>
<dbReference type="InterPro" id="IPR019885">
    <property type="entry name" value="Tscrpt_reg_HTH_AsnC-type_CS"/>
</dbReference>
<evidence type="ECO:0000256" key="2">
    <source>
        <dbReference type="ARBA" id="ARBA00023125"/>
    </source>
</evidence>
<keyword evidence="6" id="KW-1185">Reference proteome</keyword>
<comment type="caution">
    <text evidence="5">The sequence shown here is derived from an EMBL/GenBank/DDBJ whole genome shotgun (WGS) entry which is preliminary data.</text>
</comment>
<dbReference type="PROSITE" id="PS00519">
    <property type="entry name" value="HTH_ASNC_1"/>
    <property type="match status" value="1"/>
</dbReference>
<dbReference type="CDD" id="cd00090">
    <property type="entry name" value="HTH_ARSR"/>
    <property type="match status" value="1"/>
</dbReference>
<dbReference type="AlphaFoldDB" id="A0A399J7X2"/>
<protein>
    <submittedName>
        <fullName evidence="5">Lrp/AsnC family transcriptional regulator</fullName>
    </submittedName>
</protein>
<dbReference type="Gene3D" id="1.10.10.10">
    <property type="entry name" value="Winged helix-like DNA-binding domain superfamily/Winged helix DNA-binding domain"/>
    <property type="match status" value="1"/>
</dbReference>
<dbReference type="PANTHER" id="PTHR30154:SF34">
    <property type="entry name" value="TRANSCRIPTIONAL REGULATOR AZLB"/>
    <property type="match status" value="1"/>
</dbReference>
<feature type="domain" description="HTH asnC-type" evidence="4">
    <location>
        <begin position="1"/>
        <end position="62"/>
    </location>
</feature>
<dbReference type="PANTHER" id="PTHR30154">
    <property type="entry name" value="LEUCINE-RESPONSIVE REGULATORY PROTEIN"/>
    <property type="match status" value="1"/>
</dbReference>
<sequence length="160" mass="17846">MDALDREILSQLQADGRLTVTELAERVGLSVSPCHRRLRTLERDGIITGYRAMLDAPSLGLGFETLVFVTLDAANSRTIPPFEAAVRNLPRVLHAQRLFGDPDYLLRVVSADLEAYQHFYDEHLAALPGVHRLQTTLVMKTVVDERMLPLGGQIGSKFIH</sequence>
<dbReference type="InterPro" id="IPR019887">
    <property type="entry name" value="Tscrpt_reg_AsnC/Lrp_C"/>
</dbReference>
<dbReference type="SMART" id="SM00344">
    <property type="entry name" value="HTH_ASNC"/>
    <property type="match status" value="1"/>
</dbReference>
<dbReference type="Pfam" id="PF01037">
    <property type="entry name" value="AsnC_trans_reg"/>
    <property type="match status" value="1"/>
</dbReference>
<keyword evidence="1" id="KW-0805">Transcription regulation</keyword>
<dbReference type="GO" id="GO:0043200">
    <property type="term" value="P:response to amino acid"/>
    <property type="evidence" value="ECO:0007669"/>
    <property type="project" value="TreeGrafter"/>
</dbReference>
<proteinExistence type="predicted"/>
<evidence type="ECO:0000256" key="3">
    <source>
        <dbReference type="ARBA" id="ARBA00023163"/>
    </source>
</evidence>
<dbReference type="Gene3D" id="3.30.70.920">
    <property type="match status" value="1"/>
</dbReference>
<name>A0A399J7X2_9MICC</name>
<evidence type="ECO:0000259" key="4">
    <source>
        <dbReference type="PROSITE" id="PS50956"/>
    </source>
</evidence>
<dbReference type="InterPro" id="IPR036390">
    <property type="entry name" value="WH_DNA-bd_sf"/>
</dbReference>
<dbReference type="InterPro" id="IPR036388">
    <property type="entry name" value="WH-like_DNA-bd_sf"/>
</dbReference>
<dbReference type="Pfam" id="PF13412">
    <property type="entry name" value="HTH_24"/>
    <property type="match status" value="1"/>
</dbReference>
<evidence type="ECO:0000313" key="6">
    <source>
        <dbReference type="Proteomes" id="UP000265419"/>
    </source>
</evidence>
<dbReference type="RefSeq" id="WP_119425240.1">
    <property type="nucleotide sequence ID" value="NZ_QQXK01000023.1"/>
</dbReference>
<organism evidence="5 6">
    <name type="scientific">Galactobacter valiniphilus</name>
    <dbReference type="NCBI Taxonomy" id="2676122"/>
    <lineage>
        <taxon>Bacteria</taxon>
        <taxon>Bacillati</taxon>
        <taxon>Actinomycetota</taxon>
        <taxon>Actinomycetes</taxon>
        <taxon>Micrococcales</taxon>
        <taxon>Micrococcaceae</taxon>
        <taxon>Galactobacter</taxon>
    </lineage>
</organism>
<dbReference type="Proteomes" id="UP000265419">
    <property type="component" value="Unassembled WGS sequence"/>
</dbReference>